<dbReference type="InterPro" id="IPR049900">
    <property type="entry name" value="PKS_mFAS_DH"/>
</dbReference>
<evidence type="ECO:0000256" key="7">
    <source>
        <dbReference type="ARBA" id="ARBA00023315"/>
    </source>
</evidence>
<dbReference type="PROSITE" id="PS52004">
    <property type="entry name" value="KS3_2"/>
    <property type="match status" value="1"/>
</dbReference>
<evidence type="ECO:0000256" key="5">
    <source>
        <dbReference type="ARBA" id="ARBA00022857"/>
    </source>
</evidence>
<dbReference type="InterPro" id="IPR049552">
    <property type="entry name" value="PKS_DH_N"/>
</dbReference>
<protein>
    <recommendedName>
        <fullName evidence="13">Carrier domain-containing protein</fullName>
    </recommendedName>
</protein>
<dbReference type="InterPro" id="IPR036736">
    <property type="entry name" value="ACP-like_sf"/>
</dbReference>
<dbReference type="PROSITE" id="PS52019">
    <property type="entry name" value="PKS_MFAS_DH"/>
    <property type="match status" value="1"/>
</dbReference>
<dbReference type="Pfam" id="PF08659">
    <property type="entry name" value="KR"/>
    <property type="match status" value="1"/>
</dbReference>
<dbReference type="OMA" id="LRTSWKC"/>
<dbReference type="InterPro" id="IPR013149">
    <property type="entry name" value="ADH-like_C"/>
</dbReference>
<dbReference type="InterPro" id="IPR016035">
    <property type="entry name" value="Acyl_Trfase/lysoPLipase"/>
</dbReference>
<evidence type="ECO:0000313" key="11">
    <source>
        <dbReference type="EMBL" id="CEL05000.1"/>
    </source>
</evidence>
<dbReference type="Gene3D" id="3.40.366.10">
    <property type="entry name" value="Malonyl-Coenzyme A Acyl Carrier Protein, domain 2"/>
    <property type="match status" value="1"/>
</dbReference>
<dbReference type="InterPro" id="IPR014043">
    <property type="entry name" value="Acyl_transferase_dom"/>
</dbReference>
<evidence type="ECO:0000259" key="10">
    <source>
        <dbReference type="PROSITE" id="PS52019"/>
    </source>
</evidence>
<dbReference type="InterPro" id="IPR020841">
    <property type="entry name" value="PKS_Beta-ketoAc_synthase_dom"/>
</dbReference>
<dbReference type="InterPro" id="IPR020843">
    <property type="entry name" value="ER"/>
</dbReference>
<dbReference type="SUPFAM" id="SSF53335">
    <property type="entry name" value="S-adenosyl-L-methionine-dependent methyltransferases"/>
    <property type="match status" value="1"/>
</dbReference>
<dbReference type="Pfam" id="PF21089">
    <property type="entry name" value="PKS_DH_N"/>
    <property type="match status" value="1"/>
</dbReference>
<sequence>MFEFLRDKKDGSSEVPASRFNVDGFYNAAEFPYSMRTRRAYFLSDDIAMMDATFFGTSELEASGADPRARLLLEVVYECLENAGEIDYRGKNIGCYVGAWGVDWCELTLKDGQQRNPLLGAAAGSFFISSYIAWNLDLHGPSMTIETACSSSMVALHEACQAIYSGECTSAVVGAANLILTPTLHMNLASSGVLSTSGLCKTFDTTADGFGRGEAVNAIFIKRLDDAIRDGDVVRAVIRATSVNNDGRTALLTTPSADAQEELIRAAYAKAGIEDIESTAYFECHGTGTQAGDTTETSVVTRVFPQGIYLGSAKPNFGHSEGASGITSMIKAVISLENKVLLPHIHMNEPNPKIPFESSNLIVPQESTSWPEGRKERISVNNFGVGGTNVHVILDSASALSLNQKDESVSNTLPHPRILVVSANSEKALSQRTESIKVYLDKNPQCLGDLAFTLGKRREHLTYRAFALASEGQAVGPFNVGSAGCEVAPDVTFVFTGQGAQWPAMGKALIDSNEIFRATIQRLDQALQRLSSPPTWTLEGLLHTDGNREQLDRAEFAQPLCCALQIGLVDLLAHWGIAPTSVIGHSSGEIAAAYAAGGLTAEAAIMVAYHRGDSLRKIQRRGGMAAVGRGREALTPYLKDGVLVACENSHQSVTLSGDYDEITQIIDKIKEDDPDTLCRLLRVDKAYHSHHMWDAADSYEAALQALWVKGSSSMIPLFSTVNGTQITDPALLSARYWRQNLECPVLFLTGVRALLESDEEEKSRIFVEIGPHSALSGPLRQILADHPRGRSSTYIPSLVRGEDPRTSLLYTTGTLYNFGIPVDLHIINGEGSLLVDLPPYPWQHDTRYWNQGPAVESWRLRQYPHHELLGSRVLGSTDAEPSWRNVLALDDAPWLYGHRVMGKSLFPGAGYVAMAGEAVQQISTPLAQAYQVSHLLLRHALFMDSNECVELITNLRPVRISDIEDSRWYEFSITCVQGGETTRLCTGQIRTVPESAFPEMPLPPSTHPTRAVDAATWYKALRTIGMDYSREFRGLDEVYADPVRCEAIATLKTAEVSASRYVMHPTTIDRCLQVMSVAIFRGLTRNINIRCLPILLEDVFVGPEPAELRIHAQAEPRQGNFLNGQLDAMSDGTIKLSVKGARLHIFADDSSLEQETDFAARSVWMPHLDFIPASVMDRSPLETFPEKELFKRVVDLYITETASLALHMDPVDDHLKKYKAWLAGQHTRIRNEKPWRFADVGYAKVCPFDSSDSGNMIEWAEKEIDRGNYSTLLPASACMRRIMKNITEIFAGTRKPLSVLMEDDVLRNLYDSLLALDNCAHFFGPLGHSNPRLRVLEVGAGTGGGTATFLNYLHLPDGSRLYSQYTFTDISAGFLTAAKERFAWRDAMEYAVLDITKDPAEQGFKLQSYDLILASNVIHATPKLSRSLANIRSLLAPGGRLFLQELCGERREAEYIFGLLPGWWVGENDRRSERPYVSVERWKEELKVAGFDDVVFTIYDQRGMIVSLVVKAPGPADLTRSVNFLVPEKHSQWVVDVQNYFEQEGYQVNVCSLSQAPSLEGNIISLLDATGAFLYDLDPEEFQLLKDCIRGPNVKHVLWVTKSSQITCKDPRHGLTQGFIRAFHGESCVNGASAATFEIENFDTQEIPHLLKVYQQACCTDPSGEPKRDEYALHKGMVHVGRFHSTTIDRELRTPADHDSPRRLGLETPGLLDSFFWREDVPSSPGAAEVRLQVKYVGLNFKDIITALGLIASPDQLGLEGTGVVESVGTGVSHVRPGDKVVFFGPGSFATHLTMPAIQVHHLPDGWSLEEGATSPVVAITAGQCLLNFVKLQHGQTVLIHSACGGVGLAAIRICRVIGAEIYATVGNEEKVQHLMETFGIPRSRIFNSRDASFYDDLMRETRGRGVDYVLSSLGGELLRTSWKCVAPGGTMFDISRRDVLADAMLPMKYFKDRKSFITLDLAEYMDGTSRDLPNFNESVKQGLFGPITPVTCYDASEISAAFRHMQTGQHMGKIVVRMPDSPGDLAARETRTEVRFSPDHAYLLSGGVGGLGRAISHWMVEKGARCLVYLSPSAGVSDAHPSFAAELKCQGCEAIFVPGSAAKLADVQKAISLSPKPIKGVFQLALALQDRTLERMAYEDWRVPLIPKVNGSWNLHQALEATPLDFFVMYGSVAGAFGMAGQSNYAAGNTYLTSLARYRRSLGFPASVLDLGPVADIGFVARNMELMNKYTGQLEWRFIQEQELLDATEVLIDRSLSPRKPPAGPEGRLSDPHYLALGIATTSAPWLTKRGDSRLLILLNRAEKEQKSAPSPDDVGDFIVQVEANPGILGDPSTEEFLIEKVGTMMKSPTQNAATKKVDLKALSNIAIDSLVAIEARAWARKQLGVQISLSDITAAGTVKGLVNLAIGELKKRHQIA</sequence>
<dbReference type="SMART" id="SM00827">
    <property type="entry name" value="PKS_AT"/>
    <property type="match status" value="1"/>
</dbReference>
<keyword evidence="3" id="KW-0489">Methyltransferase</keyword>
<dbReference type="Pfam" id="PF02801">
    <property type="entry name" value="Ketoacyl-synt_C"/>
    <property type="match status" value="1"/>
</dbReference>
<dbReference type="InterPro" id="IPR016039">
    <property type="entry name" value="Thiolase-like"/>
</dbReference>
<dbReference type="InterPro" id="IPR018201">
    <property type="entry name" value="Ketoacyl_synth_AS"/>
</dbReference>
<dbReference type="GO" id="GO:0008168">
    <property type="term" value="F:methyltransferase activity"/>
    <property type="evidence" value="ECO:0007669"/>
    <property type="project" value="UniProtKB-KW"/>
</dbReference>
<dbReference type="SUPFAM" id="SSF53901">
    <property type="entry name" value="Thiolase-like"/>
    <property type="match status" value="1"/>
</dbReference>
<dbReference type="SUPFAM" id="SSF47336">
    <property type="entry name" value="ACP-like"/>
    <property type="match status" value="1"/>
</dbReference>
<dbReference type="InterPro" id="IPR032821">
    <property type="entry name" value="PKS_assoc"/>
</dbReference>
<dbReference type="InterPro" id="IPR036291">
    <property type="entry name" value="NAD(P)-bd_dom_sf"/>
</dbReference>
<dbReference type="SMART" id="SM00825">
    <property type="entry name" value="PKS_KS"/>
    <property type="match status" value="1"/>
</dbReference>
<keyword evidence="12" id="KW-1185">Reference proteome</keyword>
<feature type="active site" description="Proton donor; for dehydratase activity" evidence="8">
    <location>
        <position position="1069"/>
    </location>
</feature>
<keyword evidence="6" id="KW-0511">Multifunctional enzyme</keyword>
<dbReference type="InterPro" id="IPR029063">
    <property type="entry name" value="SAM-dependent_MTases_sf"/>
</dbReference>
<dbReference type="SMART" id="SM00829">
    <property type="entry name" value="PKS_ER"/>
    <property type="match status" value="1"/>
</dbReference>
<dbReference type="CDD" id="cd00833">
    <property type="entry name" value="PKS"/>
    <property type="match status" value="1"/>
</dbReference>
<name>A0A0U5G3S0_ASPCI</name>
<dbReference type="GO" id="GO:0004315">
    <property type="term" value="F:3-oxoacyl-[acyl-carrier-protein] synthase activity"/>
    <property type="evidence" value="ECO:0007669"/>
    <property type="project" value="InterPro"/>
</dbReference>
<dbReference type="Gene3D" id="3.10.129.110">
    <property type="entry name" value="Polyketide synthase dehydratase"/>
    <property type="match status" value="1"/>
</dbReference>
<dbReference type="EMBL" id="CDMC01000004">
    <property type="protein sequence ID" value="CEL05000.1"/>
    <property type="molecule type" value="Genomic_DNA"/>
</dbReference>
<dbReference type="CDD" id="cd05195">
    <property type="entry name" value="enoyl_red"/>
    <property type="match status" value="1"/>
</dbReference>
<dbReference type="PANTHER" id="PTHR43775:SF49">
    <property type="entry name" value="SYNTHASE, PUTATIVE (JCVI)-RELATED"/>
    <property type="match status" value="1"/>
</dbReference>
<dbReference type="InterPro" id="IPR013154">
    <property type="entry name" value="ADH-like_N"/>
</dbReference>
<dbReference type="PROSITE" id="PS00606">
    <property type="entry name" value="KS3_1"/>
    <property type="match status" value="1"/>
</dbReference>
<dbReference type="Pfam" id="PF00109">
    <property type="entry name" value="ketoacyl-synt"/>
    <property type="match status" value="1"/>
</dbReference>
<dbReference type="InterPro" id="IPR009081">
    <property type="entry name" value="PP-bd_ACP"/>
</dbReference>
<dbReference type="Gene3D" id="3.30.70.3290">
    <property type="match status" value="1"/>
</dbReference>
<evidence type="ECO:0000256" key="4">
    <source>
        <dbReference type="ARBA" id="ARBA00022679"/>
    </source>
</evidence>
<organism evidence="11 12">
    <name type="scientific">Aspergillus calidoustus</name>
    <dbReference type="NCBI Taxonomy" id="454130"/>
    <lineage>
        <taxon>Eukaryota</taxon>
        <taxon>Fungi</taxon>
        <taxon>Dikarya</taxon>
        <taxon>Ascomycota</taxon>
        <taxon>Pezizomycotina</taxon>
        <taxon>Eurotiomycetes</taxon>
        <taxon>Eurotiomycetidae</taxon>
        <taxon>Eurotiales</taxon>
        <taxon>Aspergillaceae</taxon>
        <taxon>Aspergillus</taxon>
        <taxon>Aspergillus subgen. Nidulantes</taxon>
    </lineage>
</organism>
<evidence type="ECO:0000256" key="8">
    <source>
        <dbReference type="PROSITE-ProRule" id="PRU01363"/>
    </source>
</evidence>
<dbReference type="InterPro" id="IPR049551">
    <property type="entry name" value="PKS_DH_C"/>
</dbReference>
<dbReference type="InterPro" id="IPR014031">
    <property type="entry name" value="Ketoacyl_synth_C"/>
</dbReference>
<dbReference type="Pfam" id="PF08242">
    <property type="entry name" value="Methyltransf_12"/>
    <property type="match status" value="1"/>
</dbReference>
<dbReference type="Gene3D" id="3.90.180.10">
    <property type="entry name" value="Medium-chain alcohol dehydrogenases, catalytic domain"/>
    <property type="match status" value="1"/>
</dbReference>
<keyword evidence="2" id="KW-0597">Phosphoprotein</keyword>
<keyword evidence="5" id="KW-0521">NADP</keyword>
<dbReference type="GO" id="GO:0016491">
    <property type="term" value="F:oxidoreductase activity"/>
    <property type="evidence" value="ECO:0007669"/>
    <property type="project" value="InterPro"/>
</dbReference>
<dbReference type="Proteomes" id="UP000054771">
    <property type="component" value="Unassembled WGS sequence"/>
</dbReference>
<dbReference type="SUPFAM" id="SSF55048">
    <property type="entry name" value="Probable ACP-binding domain of malonyl-CoA ACP transacylase"/>
    <property type="match status" value="1"/>
</dbReference>
<dbReference type="SMART" id="SM00826">
    <property type="entry name" value="PKS_DH"/>
    <property type="match status" value="1"/>
</dbReference>
<dbReference type="InterPro" id="IPR013217">
    <property type="entry name" value="Methyltransf_12"/>
</dbReference>
<dbReference type="GO" id="GO:0032259">
    <property type="term" value="P:methylation"/>
    <property type="evidence" value="ECO:0007669"/>
    <property type="project" value="UniProtKB-KW"/>
</dbReference>
<dbReference type="Gene3D" id="3.40.47.10">
    <property type="match status" value="1"/>
</dbReference>
<evidence type="ECO:0000256" key="6">
    <source>
        <dbReference type="ARBA" id="ARBA00023268"/>
    </source>
</evidence>
<dbReference type="InterPro" id="IPR013968">
    <property type="entry name" value="PKS_KR"/>
</dbReference>
<dbReference type="SUPFAM" id="SSF51735">
    <property type="entry name" value="NAD(P)-binding Rossmann-fold domains"/>
    <property type="match status" value="2"/>
</dbReference>
<keyword evidence="1" id="KW-0596">Phosphopantetheine</keyword>
<dbReference type="Gene3D" id="3.40.50.720">
    <property type="entry name" value="NAD(P)-binding Rossmann-like Domain"/>
    <property type="match status" value="1"/>
</dbReference>
<feature type="domain" description="PKS/mFAS DH" evidence="10">
    <location>
        <begin position="866"/>
        <end position="1152"/>
    </location>
</feature>
<proteinExistence type="predicted"/>
<evidence type="ECO:0000259" key="9">
    <source>
        <dbReference type="PROSITE" id="PS52004"/>
    </source>
</evidence>
<evidence type="ECO:0000256" key="1">
    <source>
        <dbReference type="ARBA" id="ARBA00022450"/>
    </source>
</evidence>
<dbReference type="InterPro" id="IPR057326">
    <property type="entry name" value="KR_dom"/>
</dbReference>
<dbReference type="SUPFAM" id="SSF52151">
    <property type="entry name" value="FabD/lysophospholipase-like"/>
    <property type="match status" value="1"/>
</dbReference>
<accession>A0A0U5G3S0</accession>
<evidence type="ECO:0000256" key="2">
    <source>
        <dbReference type="ARBA" id="ARBA00022553"/>
    </source>
</evidence>
<dbReference type="InterPro" id="IPR001227">
    <property type="entry name" value="Ac_transferase_dom_sf"/>
</dbReference>
<evidence type="ECO:0000256" key="3">
    <source>
        <dbReference type="ARBA" id="ARBA00022603"/>
    </source>
</evidence>
<dbReference type="Pfam" id="PF16197">
    <property type="entry name" value="KAsynt_C_assoc"/>
    <property type="match status" value="1"/>
</dbReference>
<evidence type="ECO:0000313" key="12">
    <source>
        <dbReference type="Proteomes" id="UP000054771"/>
    </source>
</evidence>
<dbReference type="SMART" id="SM00822">
    <property type="entry name" value="PKS_KR"/>
    <property type="match status" value="1"/>
</dbReference>
<dbReference type="SUPFAM" id="SSF50129">
    <property type="entry name" value="GroES-like"/>
    <property type="match status" value="1"/>
</dbReference>
<keyword evidence="7" id="KW-0012">Acyltransferase</keyword>
<dbReference type="InterPro" id="IPR011032">
    <property type="entry name" value="GroES-like_sf"/>
</dbReference>
<gene>
    <name evidence="11" type="ORF">ASPCAL06122</name>
</gene>
<feature type="region of interest" description="C-terminal hotdog fold" evidence="8">
    <location>
        <begin position="1009"/>
        <end position="1152"/>
    </location>
</feature>
<dbReference type="Pfam" id="PF00107">
    <property type="entry name" value="ADH_zinc_N"/>
    <property type="match status" value="1"/>
</dbReference>
<dbReference type="Pfam" id="PF08240">
    <property type="entry name" value="ADH_N"/>
    <property type="match status" value="1"/>
</dbReference>
<feature type="active site" description="Proton acceptor; for dehydratase activity" evidence="8">
    <location>
        <position position="898"/>
    </location>
</feature>
<dbReference type="Pfam" id="PF14765">
    <property type="entry name" value="PS-DH"/>
    <property type="match status" value="1"/>
</dbReference>
<feature type="region of interest" description="N-terminal hotdog fold" evidence="8">
    <location>
        <begin position="866"/>
        <end position="996"/>
    </location>
</feature>
<dbReference type="GO" id="GO:0004312">
    <property type="term" value="F:fatty acid synthase activity"/>
    <property type="evidence" value="ECO:0007669"/>
    <property type="project" value="TreeGrafter"/>
</dbReference>
<dbReference type="InterPro" id="IPR020807">
    <property type="entry name" value="PKS_DH"/>
</dbReference>
<dbReference type="Pfam" id="PF00550">
    <property type="entry name" value="PP-binding"/>
    <property type="match status" value="1"/>
</dbReference>
<dbReference type="InterPro" id="IPR014030">
    <property type="entry name" value="Ketoacyl_synth_N"/>
</dbReference>
<dbReference type="InterPro" id="IPR050091">
    <property type="entry name" value="PKS_NRPS_Biosynth_Enz"/>
</dbReference>
<dbReference type="PANTHER" id="PTHR43775">
    <property type="entry name" value="FATTY ACID SYNTHASE"/>
    <property type="match status" value="1"/>
</dbReference>
<dbReference type="InterPro" id="IPR042104">
    <property type="entry name" value="PKS_dehydratase_sf"/>
</dbReference>
<evidence type="ECO:0008006" key="13">
    <source>
        <dbReference type="Google" id="ProtNLM"/>
    </source>
</evidence>
<dbReference type="InterPro" id="IPR016036">
    <property type="entry name" value="Malonyl_transacylase_ACP-bd"/>
</dbReference>
<reference evidence="12" key="1">
    <citation type="journal article" date="2016" name="Genome Announc.">
        <title>Draft genome sequences of fungus Aspergillus calidoustus.</title>
        <authorList>
            <person name="Horn F."/>
            <person name="Linde J."/>
            <person name="Mattern D.J."/>
            <person name="Walther G."/>
            <person name="Guthke R."/>
            <person name="Scherlach K."/>
            <person name="Martin K."/>
            <person name="Brakhage A.A."/>
            <person name="Petzke L."/>
            <person name="Valiante V."/>
        </authorList>
    </citation>
    <scope>NUCLEOTIDE SEQUENCE [LARGE SCALE GENOMIC DNA]</scope>
    <source>
        <strain evidence="12">SF006504</strain>
    </source>
</reference>
<dbReference type="GO" id="GO:0006633">
    <property type="term" value="P:fatty acid biosynthetic process"/>
    <property type="evidence" value="ECO:0007669"/>
    <property type="project" value="InterPro"/>
</dbReference>
<dbReference type="GO" id="GO:0044550">
    <property type="term" value="P:secondary metabolite biosynthetic process"/>
    <property type="evidence" value="ECO:0007669"/>
    <property type="project" value="TreeGrafter"/>
</dbReference>
<feature type="domain" description="Ketosynthase family 3 (KS3)" evidence="9">
    <location>
        <begin position="1"/>
        <end position="396"/>
    </location>
</feature>
<dbReference type="STRING" id="454130.A0A0U5G3S0"/>
<dbReference type="Gene3D" id="3.40.50.150">
    <property type="entry name" value="Vaccinia Virus protein VP39"/>
    <property type="match status" value="1"/>
</dbReference>
<dbReference type="OrthoDB" id="329835at2759"/>
<dbReference type="Pfam" id="PF00698">
    <property type="entry name" value="Acyl_transf_1"/>
    <property type="match status" value="1"/>
</dbReference>
<keyword evidence="4" id="KW-0808">Transferase</keyword>